<evidence type="ECO:0000313" key="2">
    <source>
        <dbReference type="EMBL" id="PSH62349.1"/>
    </source>
</evidence>
<keyword evidence="3" id="KW-1185">Reference proteome</keyword>
<dbReference type="InterPro" id="IPR019282">
    <property type="entry name" value="Glycoamylase-like_cons_dom"/>
</dbReference>
<reference evidence="3" key="1">
    <citation type="submission" date="2017-11" db="EMBL/GenBank/DDBJ databases">
        <authorList>
            <person name="Kuznetsova I."/>
            <person name="Sazanova A."/>
            <person name="Chirak E."/>
            <person name="Safronova V."/>
            <person name="Willems A."/>
        </authorList>
    </citation>
    <scope>NUCLEOTIDE SEQUENCE [LARGE SCALE GENOMIC DNA]</scope>
    <source>
        <strain evidence="3">CCBAU 03422</strain>
    </source>
</reference>
<accession>A0A2P7B7C2</accession>
<evidence type="ECO:0000259" key="1">
    <source>
        <dbReference type="Pfam" id="PF10091"/>
    </source>
</evidence>
<name>A0A2P7B7C2_9HYPH</name>
<organism evidence="2 3">
    <name type="scientific">Phyllobacterium sophorae</name>
    <dbReference type="NCBI Taxonomy" id="1520277"/>
    <lineage>
        <taxon>Bacteria</taxon>
        <taxon>Pseudomonadati</taxon>
        <taxon>Pseudomonadota</taxon>
        <taxon>Alphaproteobacteria</taxon>
        <taxon>Hyphomicrobiales</taxon>
        <taxon>Phyllobacteriaceae</taxon>
        <taxon>Phyllobacterium</taxon>
    </lineage>
</organism>
<sequence length="430" mass="48886">MSQIEATLNKLQRLTFEYFLKESNRANGMVPDNTRKDSHASIAPIGFALTAYTIGVERGFITRAEAIKRTLATLRFFSESEQSEDADATGYKGFYYHFLYMDTGRRAWESELSTIDSTFLLAGMLASAAYFDGDAPDECEIRSLADELYARVDWQWALNAGETVSMGWKPECGFLPYRWEGYNEALILYALALASPTHPVPAESYKAQTRTYCWKQLYDTDFLYAGPLFIHQLSHIWIDFRGIQDEFMREKGIDYFENSRRATYAQQQYAIRNPMDYKGYSEHCWGITASDGPGPICMKFDGVDRCFFDYTARGIPYGPDDGTIAPWAVIASLPFAPEIVFPALRHFNEVYPEVTSKYGFKCSFNPTFESGNQSKPGWISKGYYGLDQGPIVLMIENYRTGFLWGLMKKCPLIVEGLRKAGFTGGWLQLS</sequence>
<dbReference type="InterPro" id="IPR016883">
    <property type="entry name" value="UCP028431"/>
</dbReference>
<feature type="domain" description="Glycoamylase-like" evidence="1">
    <location>
        <begin position="176"/>
        <end position="411"/>
    </location>
</feature>
<dbReference type="OrthoDB" id="5937621at2"/>
<dbReference type="Pfam" id="PF10091">
    <property type="entry name" value="Glycoamylase"/>
    <property type="match status" value="1"/>
</dbReference>
<dbReference type="Proteomes" id="UP000241764">
    <property type="component" value="Unassembled WGS sequence"/>
</dbReference>
<gene>
    <name evidence="2" type="ORF">CU103_18485</name>
</gene>
<dbReference type="EMBL" id="PGGM01000009">
    <property type="protein sequence ID" value="PSH62349.1"/>
    <property type="molecule type" value="Genomic_DNA"/>
</dbReference>
<evidence type="ECO:0000313" key="3">
    <source>
        <dbReference type="Proteomes" id="UP000241764"/>
    </source>
</evidence>
<dbReference type="PIRSF" id="PIRSF028431">
    <property type="entry name" value="UCP028431"/>
    <property type="match status" value="1"/>
</dbReference>
<comment type="caution">
    <text evidence="2">The sequence shown here is derived from an EMBL/GenBank/DDBJ whole genome shotgun (WGS) entry which is preliminary data.</text>
</comment>
<dbReference type="AlphaFoldDB" id="A0A2P7B7C2"/>
<dbReference type="Gene3D" id="1.50.10.140">
    <property type="match status" value="1"/>
</dbReference>
<proteinExistence type="predicted"/>
<dbReference type="RefSeq" id="WP_106665522.1">
    <property type="nucleotide sequence ID" value="NZ_PGGM01000009.1"/>
</dbReference>
<protein>
    <recommendedName>
        <fullName evidence="1">Glycoamylase-like domain-containing protein</fullName>
    </recommendedName>
</protein>